<protein>
    <submittedName>
        <fullName evidence="2">Uncharacterized protein</fullName>
    </submittedName>
</protein>
<dbReference type="AlphaFoldDB" id="A0AAV5HKL1"/>
<dbReference type="EMBL" id="BPVZ01000001">
    <property type="protein sequence ID" value="GKU86997.1"/>
    <property type="molecule type" value="Genomic_DNA"/>
</dbReference>
<evidence type="ECO:0000313" key="3">
    <source>
        <dbReference type="Proteomes" id="UP001054252"/>
    </source>
</evidence>
<gene>
    <name evidence="2" type="ORF">SLEP1_g1460</name>
</gene>
<comment type="caution">
    <text evidence="2">The sequence shown here is derived from an EMBL/GenBank/DDBJ whole genome shotgun (WGS) entry which is preliminary data.</text>
</comment>
<feature type="region of interest" description="Disordered" evidence="1">
    <location>
        <begin position="49"/>
        <end position="155"/>
    </location>
</feature>
<dbReference type="Proteomes" id="UP001054252">
    <property type="component" value="Unassembled WGS sequence"/>
</dbReference>
<accession>A0AAV5HKL1</accession>
<feature type="compositionally biased region" description="Polar residues" evidence="1">
    <location>
        <begin position="92"/>
        <end position="103"/>
    </location>
</feature>
<reference evidence="2 3" key="1">
    <citation type="journal article" date="2021" name="Commun. Biol.">
        <title>The genome of Shorea leprosula (Dipterocarpaceae) highlights the ecological relevance of drought in aseasonal tropical rainforests.</title>
        <authorList>
            <person name="Ng K.K.S."/>
            <person name="Kobayashi M.J."/>
            <person name="Fawcett J.A."/>
            <person name="Hatakeyama M."/>
            <person name="Paape T."/>
            <person name="Ng C.H."/>
            <person name="Ang C.C."/>
            <person name="Tnah L.H."/>
            <person name="Lee C.T."/>
            <person name="Nishiyama T."/>
            <person name="Sese J."/>
            <person name="O'Brien M.J."/>
            <person name="Copetti D."/>
            <person name="Mohd Noor M.I."/>
            <person name="Ong R.C."/>
            <person name="Putra M."/>
            <person name="Sireger I.Z."/>
            <person name="Indrioko S."/>
            <person name="Kosugi Y."/>
            <person name="Izuno A."/>
            <person name="Isagi Y."/>
            <person name="Lee S.L."/>
            <person name="Shimizu K.K."/>
        </authorList>
    </citation>
    <scope>NUCLEOTIDE SEQUENCE [LARGE SCALE GENOMIC DNA]</scope>
    <source>
        <strain evidence="2">214</strain>
    </source>
</reference>
<proteinExistence type="predicted"/>
<sequence length="155" mass="16387">MLPTLAQMEWATELPFHCKRVFRSFTSNDTEKQDTEAISCLSRRFGRKHRPFRSSTPTVEPNAGGSIEPRPGAGVPLNPALGVPPNPALGFSGTQARVPSNPTLGLDGTPALGVPPNPGAGVPTNPGLEANGARATRDTPALNFASFPQTRKYEG</sequence>
<evidence type="ECO:0000256" key="1">
    <source>
        <dbReference type="SAM" id="MobiDB-lite"/>
    </source>
</evidence>
<evidence type="ECO:0000313" key="2">
    <source>
        <dbReference type="EMBL" id="GKU86997.1"/>
    </source>
</evidence>
<keyword evidence="3" id="KW-1185">Reference proteome</keyword>
<organism evidence="2 3">
    <name type="scientific">Rubroshorea leprosula</name>
    <dbReference type="NCBI Taxonomy" id="152421"/>
    <lineage>
        <taxon>Eukaryota</taxon>
        <taxon>Viridiplantae</taxon>
        <taxon>Streptophyta</taxon>
        <taxon>Embryophyta</taxon>
        <taxon>Tracheophyta</taxon>
        <taxon>Spermatophyta</taxon>
        <taxon>Magnoliopsida</taxon>
        <taxon>eudicotyledons</taxon>
        <taxon>Gunneridae</taxon>
        <taxon>Pentapetalae</taxon>
        <taxon>rosids</taxon>
        <taxon>malvids</taxon>
        <taxon>Malvales</taxon>
        <taxon>Dipterocarpaceae</taxon>
        <taxon>Rubroshorea</taxon>
    </lineage>
</organism>
<name>A0AAV5HKL1_9ROSI</name>